<dbReference type="EMBL" id="BMAV01000685">
    <property type="protein sequence ID" value="GFY38169.1"/>
    <property type="molecule type" value="Genomic_DNA"/>
</dbReference>
<evidence type="ECO:0000313" key="2">
    <source>
        <dbReference type="EMBL" id="GFY38168.1"/>
    </source>
</evidence>
<protein>
    <submittedName>
        <fullName evidence="3">Uncharacterized protein</fullName>
    </submittedName>
</protein>
<sequence>MQNVFSPPVDPLPVTHRRRKHRHLPSSLEPRSLCTQRCLDLNTAHPPLVHLPEFSVGNGLDCFTGNSPHNGGPQTENPDPPLRFGFVFFCFLRV</sequence>
<feature type="region of interest" description="Disordered" evidence="1">
    <location>
        <begin position="1"/>
        <end position="26"/>
    </location>
</feature>
<dbReference type="Proteomes" id="UP000886998">
    <property type="component" value="Unassembled WGS sequence"/>
</dbReference>
<name>A0A8X6WN60_9ARAC</name>
<organism evidence="3 4">
    <name type="scientific">Trichonephila inaurata madagascariensis</name>
    <dbReference type="NCBI Taxonomy" id="2747483"/>
    <lineage>
        <taxon>Eukaryota</taxon>
        <taxon>Metazoa</taxon>
        <taxon>Ecdysozoa</taxon>
        <taxon>Arthropoda</taxon>
        <taxon>Chelicerata</taxon>
        <taxon>Arachnida</taxon>
        <taxon>Araneae</taxon>
        <taxon>Araneomorphae</taxon>
        <taxon>Entelegynae</taxon>
        <taxon>Araneoidea</taxon>
        <taxon>Nephilidae</taxon>
        <taxon>Trichonephila</taxon>
        <taxon>Trichonephila inaurata</taxon>
    </lineage>
</organism>
<evidence type="ECO:0000256" key="1">
    <source>
        <dbReference type="SAM" id="MobiDB-lite"/>
    </source>
</evidence>
<dbReference type="EMBL" id="BMAV01000685">
    <property type="protein sequence ID" value="GFY38168.1"/>
    <property type="molecule type" value="Genomic_DNA"/>
</dbReference>
<proteinExistence type="predicted"/>
<dbReference type="AlphaFoldDB" id="A0A8X6WN60"/>
<evidence type="ECO:0000313" key="3">
    <source>
        <dbReference type="EMBL" id="GFY38169.1"/>
    </source>
</evidence>
<comment type="caution">
    <text evidence="3">The sequence shown here is derived from an EMBL/GenBank/DDBJ whole genome shotgun (WGS) entry which is preliminary data.</text>
</comment>
<reference evidence="3" key="1">
    <citation type="submission" date="2020-08" db="EMBL/GenBank/DDBJ databases">
        <title>Multicomponent nature underlies the extraordinary mechanical properties of spider dragline silk.</title>
        <authorList>
            <person name="Kono N."/>
            <person name="Nakamura H."/>
            <person name="Mori M."/>
            <person name="Yoshida Y."/>
            <person name="Ohtoshi R."/>
            <person name="Malay A.D."/>
            <person name="Moran D.A.P."/>
            <person name="Tomita M."/>
            <person name="Numata K."/>
            <person name="Arakawa K."/>
        </authorList>
    </citation>
    <scope>NUCLEOTIDE SEQUENCE</scope>
</reference>
<keyword evidence="4" id="KW-1185">Reference proteome</keyword>
<feature type="compositionally biased region" description="Basic residues" evidence="1">
    <location>
        <begin position="15"/>
        <end position="24"/>
    </location>
</feature>
<accession>A0A8X6WN60</accession>
<gene>
    <name evidence="2" type="ORF">TNIN_117851</name>
    <name evidence="3" type="ORF">TNIN_117861</name>
</gene>
<evidence type="ECO:0000313" key="4">
    <source>
        <dbReference type="Proteomes" id="UP000886998"/>
    </source>
</evidence>